<proteinExistence type="predicted"/>
<evidence type="ECO:0000256" key="1">
    <source>
        <dbReference type="ARBA" id="ARBA00004496"/>
    </source>
</evidence>
<dbReference type="GO" id="GO:0045089">
    <property type="term" value="P:positive regulation of innate immune response"/>
    <property type="evidence" value="ECO:0007669"/>
    <property type="project" value="UniProtKB-ARBA"/>
</dbReference>
<accession>A0AAE0S9B1</accession>
<feature type="binding site" evidence="8">
    <location>
        <position position="60"/>
    </location>
    <ligand>
        <name>ATP</name>
        <dbReference type="ChEBI" id="CHEBI:30616"/>
    </ligand>
</feature>
<gene>
    <name evidence="11" type="ORF">CHS0354_004840</name>
</gene>
<dbReference type="InterPro" id="IPR017441">
    <property type="entry name" value="Protein_kinase_ATP_BS"/>
</dbReference>
<keyword evidence="12" id="KW-1185">Reference proteome</keyword>
<feature type="coiled-coil region" evidence="9">
    <location>
        <begin position="549"/>
        <end position="576"/>
    </location>
</feature>
<evidence type="ECO:0000256" key="5">
    <source>
        <dbReference type="ARBA" id="ARBA00022741"/>
    </source>
</evidence>
<evidence type="ECO:0000256" key="2">
    <source>
        <dbReference type="ARBA" id="ARBA00022490"/>
    </source>
</evidence>
<keyword evidence="7 8" id="KW-0067">ATP-binding</keyword>
<dbReference type="InterPro" id="IPR011009">
    <property type="entry name" value="Kinase-like_dom_sf"/>
</dbReference>
<evidence type="ECO:0000256" key="3">
    <source>
        <dbReference type="ARBA" id="ARBA00022527"/>
    </source>
</evidence>
<keyword evidence="2" id="KW-0963">Cytoplasm</keyword>
<dbReference type="FunFam" id="3.30.200.20:FF:000106">
    <property type="entry name" value="serine/threonine-protein kinase TBK1 isoform X1"/>
    <property type="match status" value="1"/>
</dbReference>
<dbReference type="GO" id="GO:0005737">
    <property type="term" value="C:cytoplasm"/>
    <property type="evidence" value="ECO:0007669"/>
    <property type="project" value="UniProtKB-SubCell"/>
</dbReference>
<evidence type="ECO:0000256" key="4">
    <source>
        <dbReference type="ARBA" id="ARBA00022679"/>
    </source>
</evidence>
<sequence>MSAADWPTGISTSPNVNFKTGTLQQSESFIWNTADILGKGATALVYYGRHKISGDVVAVKVFHDSGLRHLDVARQREVESLSLLSHKNIVKFLGLEREFLTGQEVLVTEFCSGGSLYTCLEQPQNLYGFMESEFLIFLKDIAEGMSYIRQKGFIHRDIKPGNIMRFIGEDGRSIFKLTDFGAARELHDDETYMSIYGTEEYLHPGMFERAVLKGGTVQSFDATVDLWSLGVTIYHVATGQLPFQPHGGRQDPVTMHAIISKKPVGVISGIQLEENGQIIWSKKLPTTCQLPETLQDLLVPMLAGVMETNPHHKWNFEKFFKTGEDINNRVKLNVFYCCSAENLILYMKPTDTYASIVEVLAGITENAASNQLILSNDRELSELVDPTLEIRKYPRSLLQTQLYIFPKQVQDDVRHRIIDIPAFSEFSSEMDLEKDAKISKKCAAISYYIATAISRVLQHQNLMASAENNLRVSIKRVVWHCEKNLPFISSAIVQVRKRQEAVRWAFGYIVPFAKVHFGQGKMKTEFTDAHNCLKTIERLMEDPSYQEFLEKIEKRMKEIENYIQVLLSKVMEQEQKSITMSSKCSEEDYCLSKAENLKQKVIGVMTIMMKHRKYGDLHSHEKFIHQCELQKLEEYFTSLVSILHGHCMENLKLCYREGMKNIWVLSKHFTRTKKIEQNITSVIDSIQQLSCQLGKMEEEWKQRMDIVLDAIKGNSTQTSALQVQAISAAQNLKMEAAEKGPVEPFNIERSQKLKQLNSSLQFLSNESLVMKGLVQKSTVMLQELGDGLKGDMPSISQQKYYQQDKTKT</sequence>
<dbReference type="Gene3D" id="3.30.200.20">
    <property type="entry name" value="Phosphorylase Kinase, domain 1"/>
    <property type="match status" value="1"/>
</dbReference>
<evidence type="ECO:0000313" key="12">
    <source>
        <dbReference type="Proteomes" id="UP001195483"/>
    </source>
</evidence>
<dbReference type="Proteomes" id="UP001195483">
    <property type="component" value="Unassembled WGS sequence"/>
</dbReference>
<reference evidence="11" key="1">
    <citation type="journal article" date="2021" name="Genome Biol. Evol.">
        <title>A High-Quality Reference Genome for a Parasitic Bivalve with Doubly Uniparental Inheritance (Bivalvia: Unionida).</title>
        <authorList>
            <person name="Smith C.H."/>
        </authorList>
    </citation>
    <scope>NUCLEOTIDE SEQUENCE</scope>
    <source>
        <strain evidence="11">CHS0354</strain>
    </source>
</reference>
<keyword evidence="5 8" id="KW-0547">Nucleotide-binding</keyword>
<keyword evidence="4" id="KW-0808">Transferase</keyword>
<name>A0AAE0S9B1_9BIVA</name>
<organism evidence="11 12">
    <name type="scientific">Potamilus streckersoni</name>
    <dbReference type="NCBI Taxonomy" id="2493646"/>
    <lineage>
        <taxon>Eukaryota</taxon>
        <taxon>Metazoa</taxon>
        <taxon>Spiralia</taxon>
        <taxon>Lophotrochozoa</taxon>
        <taxon>Mollusca</taxon>
        <taxon>Bivalvia</taxon>
        <taxon>Autobranchia</taxon>
        <taxon>Heteroconchia</taxon>
        <taxon>Palaeoheterodonta</taxon>
        <taxon>Unionida</taxon>
        <taxon>Unionoidea</taxon>
        <taxon>Unionidae</taxon>
        <taxon>Ambleminae</taxon>
        <taxon>Lampsilini</taxon>
        <taxon>Potamilus</taxon>
    </lineage>
</organism>
<dbReference type="InterPro" id="IPR000719">
    <property type="entry name" value="Prot_kinase_dom"/>
</dbReference>
<dbReference type="GO" id="GO:0006950">
    <property type="term" value="P:response to stress"/>
    <property type="evidence" value="ECO:0007669"/>
    <property type="project" value="UniProtKB-ARBA"/>
</dbReference>
<evidence type="ECO:0000256" key="8">
    <source>
        <dbReference type="PROSITE-ProRule" id="PRU10141"/>
    </source>
</evidence>
<reference evidence="11" key="3">
    <citation type="submission" date="2023-05" db="EMBL/GenBank/DDBJ databases">
        <authorList>
            <person name="Smith C.H."/>
        </authorList>
    </citation>
    <scope>NUCLEOTIDE SEQUENCE</scope>
    <source>
        <strain evidence="11">CHS0354</strain>
        <tissue evidence="11">Mantle</tissue>
    </source>
</reference>
<keyword evidence="9" id="KW-0175">Coiled coil</keyword>
<dbReference type="FunFam" id="1.10.510.10:FF:000100">
    <property type="entry name" value="inhibitor of nuclear factor kappa-B kinase subunit epsilon"/>
    <property type="match status" value="1"/>
</dbReference>
<evidence type="ECO:0000256" key="9">
    <source>
        <dbReference type="SAM" id="Coils"/>
    </source>
</evidence>
<dbReference type="AlphaFoldDB" id="A0AAE0S9B1"/>
<feature type="domain" description="Protein kinase" evidence="10">
    <location>
        <begin position="31"/>
        <end position="336"/>
    </location>
</feature>
<comment type="caution">
    <text evidence="11">The sequence shown here is derived from an EMBL/GenBank/DDBJ whole genome shotgun (WGS) entry which is preliminary data.</text>
</comment>
<dbReference type="EMBL" id="JAEAOA010000355">
    <property type="protein sequence ID" value="KAK3587553.1"/>
    <property type="molecule type" value="Genomic_DNA"/>
</dbReference>
<reference evidence="11" key="2">
    <citation type="journal article" date="2021" name="Genome Biol. Evol.">
        <title>Developing a high-quality reference genome for a parasitic bivalve with doubly uniparental inheritance (Bivalvia: Unionida).</title>
        <authorList>
            <person name="Smith C.H."/>
        </authorList>
    </citation>
    <scope>NUCLEOTIDE SEQUENCE</scope>
    <source>
        <strain evidence="11">CHS0354</strain>
        <tissue evidence="11">Mantle</tissue>
    </source>
</reference>
<dbReference type="SMART" id="SM00220">
    <property type="entry name" value="S_TKc"/>
    <property type="match status" value="1"/>
</dbReference>
<evidence type="ECO:0000313" key="11">
    <source>
        <dbReference type="EMBL" id="KAK3587553.1"/>
    </source>
</evidence>
<dbReference type="PROSITE" id="PS00107">
    <property type="entry name" value="PROTEIN_KINASE_ATP"/>
    <property type="match status" value="1"/>
</dbReference>
<dbReference type="GO" id="GO:0004674">
    <property type="term" value="F:protein serine/threonine kinase activity"/>
    <property type="evidence" value="ECO:0007669"/>
    <property type="project" value="UniProtKB-KW"/>
</dbReference>
<dbReference type="PANTHER" id="PTHR22969:SF15">
    <property type="entry name" value="FI05319P"/>
    <property type="match status" value="1"/>
</dbReference>
<dbReference type="GO" id="GO:0009967">
    <property type="term" value="P:positive regulation of signal transduction"/>
    <property type="evidence" value="ECO:0007669"/>
    <property type="project" value="UniProtKB-ARBA"/>
</dbReference>
<dbReference type="GO" id="GO:0010628">
    <property type="term" value="P:positive regulation of gene expression"/>
    <property type="evidence" value="ECO:0007669"/>
    <property type="project" value="UniProtKB-ARBA"/>
</dbReference>
<dbReference type="PANTHER" id="PTHR22969">
    <property type="entry name" value="IKB KINASE"/>
    <property type="match status" value="1"/>
</dbReference>
<evidence type="ECO:0000256" key="7">
    <source>
        <dbReference type="ARBA" id="ARBA00022840"/>
    </source>
</evidence>
<protein>
    <recommendedName>
        <fullName evidence="10">Protein kinase domain-containing protein</fullName>
    </recommendedName>
</protein>
<keyword evidence="3" id="KW-0723">Serine/threonine-protein kinase</keyword>
<dbReference type="Gene3D" id="1.20.1270.420">
    <property type="match status" value="1"/>
</dbReference>
<evidence type="ECO:0000256" key="6">
    <source>
        <dbReference type="ARBA" id="ARBA00022777"/>
    </source>
</evidence>
<dbReference type="GO" id="GO:0005524">
    <property type="term" value="F:ATP binding"/>
    <property type="evidence" value="ECO:0007669"/>
    <property type="project" value="UniProtKB-UniRule"/>
</dbReference>
<comment type="subcellular location">
    <subcellularLocation>
        <location evidence="1">Cytoplasm</location>
    </subcellularLocation>
</comment>
<dbReference type="SUPFAM" id="SSF56112">
    <property type="entry name" value="Protein kinase-like (PK-like)"/>
    <property type="match status" value="1"/>
</dbReference>
<keyword evidence="6" id="KW-0418">Kinase</keyword>
<dbReference type="Pfam" id="PF00069">
    <property type="entry name" value="Pkinase"/>
    <property type="match status" value="1"/>
</dbReference>
<evidence type="ECO:0000259" key="10">
    <source>
        <dbReference type="PROSITE" id="PS50011"/>
    </source>
</evidence>
<dbReference type="Gene3D" id="1.10.510.10">
    <property type="entry name" value="Transferase(Phosphotransferase) domain 1"/>
    <property type="match status" value="1"/>
</dbReference>
<dbReference type="PROSITE" id="PS50011">
    <property type="entry name" value="PROTEIN_KINASE_DOM"/>
    <property type="match status" value="1"/>
</dbReference>
<dbReference type="InterPro" id="IPR051180">
    <property type="entry name" value="IKK"/>
</dbReference>
<dbReference type="Gene3D" id="3.10.20.90">
    <property type="entry name" value="Phosphatidylinositol 3-kinase Catalytic Subunit, Chain A, domain 1"/>
    <property type="match status" value="1"/>
</dbReference>